<dbReference type="CDD" id="cd10911">
    <property type="entry name" value="PIN_LabA"/>
    <property type="match status" value="1"/>
</dbReference>
<evidence type="ECO:0000259" key="1">
    <source>
        <dbReference type="Pfam" id="PF01936"/>
    </source>
</evidence>
<dbReference type="Pfam" id="PF01936">
    <property type="entry name" value="NYN"/>
    <property type="match status" value="1"/>
</dbReference>
<accession>A0A0G0QPI5</accession>
<dbReference type="InterPro" id="IPR021139">
    <property type="entry name" value="NYN"/>
</dbReference>
<dbReference type="EMBL" id="LBWR01000002">
    <property type="protein sequence ID" value="KKR12310.1"/>
    <property type="molecule type" value="Genomic_DNA"/>
</dbReference>
<organism evidence="2 3">
    <name type="scientific">Candidatus Wolfebacteria bacterium GW2011_GWC2_39_22</name>
    <dbReference type="NCBI Taxonomy" id="1619013"/>
    <lineage>
        <taxon>Bacteria</taxon>
        <taxon>Candidatus Wolfeibacteriota</taxon>
    </lineage>
</organism>
<protein>
    <recommendedName>
        <fullName evidence="1">NYN domain-containing protein</fullName>
    </recommendedName>
</protein>
<gene>
    <name evidence="2" type="ORF">UT41_C0002G0084</name>
</gene>
<feature type="domain" description="NYN" evidence="1">
    <location>
        <begin position="34"/>
        <end position="179"/>
    </location>
</feature>
<sequence length="199" mass="22275">MFFPNPNALGIYTTLEEYFRMSSQAYIHRTELARVAIFVDAANVYKSTKRNYPAGHINYRKILAKLLGKRTLHSAQFFDVSLEDDSKNAFFEVMHNIGFQVITKPLKAHSGGVMKGNCDLDLAIAAVRTASRIDVAILVGGDGDYIPLVQYLHEQGVRVEGASFLRDTDLKLHAMFDSFVDFGSAECADIFTKRENRAS</sequence>
<dbReference type="InterPro" id="IPR047140">
    <property type="entry name" value="LabA"/>
</dbReference>
<proteinExistence type="predicted"/>
<comment type="caution">
    <text evidence="2">The sequence shown here is derived from an EMBL/GenBank/DDBJ whole genome shotgun (WGS) entry which is preliminary data.</text>
</comment>
<dbReference type="GO" id="GO:0004540">
    <property type="term" value="F:RNA nuclease activity"/>
    <property type="evidence" value="ECO:0007669"/>
    <property type="project" value="InterPro"/>
</dbReference>
<dbReference type="PANTHER" id="PTHR35458">
    <property type="entry name" value="SLR0755 PROTEIN"/>
    <property type="match status" value="1"/>
</dbReference>
<name>A0A0G0QPI5_9BACT</name>
<reference evidence="2 3" key="1">
    <citation type="journal article" date="2015" name="Nature">
        <title>rRNA introns, odd ribosomes, and small enigmatic genomes across a large radiation of phyla.</title>
        <authorList>
            <person name="Brown C.T."/>
            <person name="Hug L.A."/>
            <person name="Thomas B.C."/>
            <person name="Sharon I."/>
            <person name="Castelle C.J."/>
            <person name="Singh A."/>
            <person name="Wilkins M.J."/>
            <person name="Williams K.H."/>
            <person name="Banfield J.F."/>
        </authorList>
    </citation>
    <scope>NUCLEOTIDE SEQUENCE [LARGE SCALE GENOMIC DNA]</scope>
</reference>
<dbReference type="PANTHER" id="PTHR35458:SF8">
    <property type="entry name" value="SLR0650 PROTEIN"/>
    <property type="match status" value="1"/>
</dbReference>
<dbReference type="Proteomes" id="UP000034665">
    <property type="component" value="Unassembled WGS sequence"/>
</dbReference>
<dbReference type="Gene3D" id="3.40.50.1010">
    <property type="entry name" value="5'-nuclease"/>
    <property type="match status" value="1"/>
</dbReference>
<evidence type="ECO:0000313" key="3">
    <source>
        <dbReference type="Proteomes" id="UP000034665"/>
    </source>
</evidence>
<evidence type="ECO:0000313" key="2">
    <source>
        <dbReference type="EMBL" id="KKR12310.1"/>
    </source>
</evidence>
<dbReference type="STRING" id="1619013.UT41_C0002G0084"/>
<dbReference type="AlphaFoldDB" id="A0A0G0QPI5"/>